<gene>
    <name evidence="5" type="ORF">XD92_1571</name>
</gene>
<dbReference type="GO" id="GO:0003735">
    <property type="term" value="F:structural constituent of ribosome"/>
    <property type="evidence" value="ECO:0007669"/>
    <property type="project" value="InterPro"/>
</dbReference>
<protein>
    <recommendedName>
        <fullName evidence="4">50S ribosomal protein L17</fullName>
    </recommendedName>
</protein>
<evidence type="ECO:0000256" key="1">
    <source>
        <dbReference type="ARBA" id="ARBA00008777"/>
    </source>
</evidence>
<dbReference type="Proteomes" id="UP000053860">
    <property type="component" value="Unassembled WGS sequence"/>
</dbReference>
<evidence type="ECO:0000256" key="2">
    <source>
        <dbReference type="ARBA" id="ARBA00022980"/>
    </source>
</evidence>
<dbReference type="GO" id="GO:0022625">
    <property type="term" value="C:cytosolic large ribosomal subunit"/>
    <property type="evidence" value="ECO:0007669"/>
    <property type="project" value="TreeGrafter"/>
</dbReference>
<dbReference type="GO" id="GO:0006412">
    <property type="term" value="P:translation"/>
    <property type="evidence" value="ECO:0007669"/>
    <property type="project" value="InterPro"/>
</dbReference>
<proteinExistence type="inferred from homology"/>
<dbReference type="SUPFAM" id="SSF64263">
    <property type="entry name" value="Prokaryotic ribosomal protein L17"/>
    <property type="match status" value="1"/>
</dbReference>
<keyword evidence="3" id="KW-0687">Ribonucleoprotein</keyword>
<name>A0A101HE34_9BACT</name>
<comment type="caution">
    <text evidence="5">The sequence shown here is derived from an EMBL/GenBank/DDBJ whole genome shotgun (WGS) entry which is preliminary data.</text>
</comment>
<dbReference type="Pfam" id="PF01196">
    <property type="entry name" value="Ribosomal_L17"/>
    <property type="match status" value="1"/>
</dbReference>
<comment type="similarity">
    <text evidence="1">Belongs to the bacterial ribosomal protein bL17 family.</text>
</comment>
<feature type="non-terminal residue" evidence="5">
    <location>
        <position position="46"/>
    </location>
</feature>
<dbReference type="InterPro" id="IPR000456">
    <property type="entry name" value="Ribosomal_bL17"/>
</dbReference>
<evidence type="ECO:0000256" key="4">
    <source>
        <dbReference type="ARBA" id="ARBA00035494"/>
    </source>
</evidence>
<dbReference type="PANTHER" id="PTHR14413:SF16">
    <property type="entry name" value="LARGE RIBOSOMAL SUBUNIT PROTEIN BL17M"/>
    <property type="match status" value="1"/>
</dbReference>
<dbReference type="EMBL" id="LGGN01000390">
    <property type="protein sequence ID" value="KUK75171.1"/>
    <property type="molecule type" value="Genomic_DNA"/>
</dbReference>
<reference evidence="6" key="1">
    <citation type="journal article" date="2015" name="MBio">
        <title>Genome-Resolved Metagenomic Analysis Reveals Roles for Candidate Phyla and Other Microbial Community Members in Biogeochemical Transformations in Oil Reservoirs.</title>
        <authorList>
            <person name="Hu P."/>
            <person name="Tom L."/>
            <person name="Singh A."/>
            <person name="Thomas B.C."/>
            <person name="Baker B.J."/>
            <person name="Piceno Y.M."/>
            <person name="Andersen G.L."/>
            <person name="Banfield J.F."/>
        </authorList>
    </citation>
    <scope>NUCLEOTIDE SEQUENCE [LARGE SCALE GENOMIC DNA]</scope>
</reference>
<dbReference type="AlphaFoldDB" id="A0A101HE34"/>
<keyword evidence="2 5" id="KW-0689">Ribosomal protein</keyword>
<evidence type="ECO:0000313" key="6">
    <source>
        <dbReference type="Proteomes" id="UP000053860"/>
    </source>
</evidence>
<dbReference type="PANTHER" id="PTHR14413">
    <property type="entry name" value="RIBOSOMAL PROTEIN L17"/>
    <property type="match status" value="1"/>
</dbReference>
<dbReference type="Gene3D" id="3.90.1030.10">
    <property type="entry name" value="Ribosomal protein L17"/>
    <property type="match status" value="1"/>
</dbReference>
<sequence>MRHNKKFNHLGRKTAHRGAMLSNMANSLIMHKRIFTTVPKAKELRK</sequence>
<dbReference type="eggNOG" id="COG0203">
    <property type="taxonomic scope" value="Bacteria"/>
</dbReference>
<accession>A0A101HE34</accession>
<evidence type="ECO:0000313" key="5">
    <source>
        <dbReference type="EMBL" id="KUK75171.1"/>
    </source>
</evidence>
<organism evidence="5 6">
    <name type="scientific">Proteiniphilum acetatigenes</name>
    <dbReference type="NCBI Taxonomy" id="294710"/>
    <lineage>
        <taxon>Bacteria</taxon>
        <taxon>Pseudomonadati</taxon>
        <taxon>Bacteroidota</taxon>
        <taxon>Bacteroidia</taxon>
        <taxon>Bacteroidales</taxon>
        <taxon>Dysgonomonadaceae</taxon>
        <taxon>Proteiniphilum</taxon>
    </lineage>
</organism>
<dbReference type="STRING" id="1123008.GCA_000380985_03713"/>
<evidence type="ECO:0000256" key="3">
    <source>
        <dbReference type="ARBA" id="ARBA00023274"/>
    </source>
</evidence>
<dbReference type="InterPro" id="IPR036373">
    <property type="entry name" value="Ribosomal_bL17_sf"/>
</dbReference>